<gene>
    <name evidence="1" type="ORF">ERS007703_01001</name>
</gene>
<dbReference type="AlphaFoldDB" id="A0A0U0QQE6"/>
<evidence type="ECO:0000313" key="2">
    <source>
        <dbReference type="Proteomes" id="UP000038802"/>
    </source>
</evidence>
<sequence length="67" mass="7334">MSRSRLSISTMKGVVIVGRPNSVMPSSVSIGYWLSPSSSLHTITRPSAKLIRDTESETYSCTILRTC</sequence>
<accession>A0A0U0QQE6</accession>
<dbReference type="EMBL" id="CSAE01000074">
    <property type="protein sequence ID" value="COV27120.1"/>
    <property type="molecule type" value="Genomic_DNA"/>
</dbReference>
<protein>
    <submittedName>
        <fullName evidence="1">Uncharacterized protein</fullName>
    </submittedName>
</protein>
<name>A0A0U0QQE6_MYCTX</name>
<evidence type="ECO:0000313" key="1">
    <source>
        <dbReference type="EMBL" id="COV27120.1"/>
    </source>
</evidence>
<dbReference type="Proteomes" id="UP000038802">
    <property type="component" value="Unassembled WGS sequence"/>
</dbReference>
<proteinExistence type="predicted"/>
<organism evidence="1 2">
    <name type="scientific">Mycobacterium tuberculosis</name>
    <dbReference type="NCBI Taxonomy" id="1773"/>
    <lineage>
        <taxon>Bacteria</taxon>
        <taxon>Bacillati</taxon>
        <taxon>Actinomycetota</taxon>
        <taxon>Actinomycetes</taxon>
        <taxon>Mycobacteriales</taxon>
        <taxon>Mycobacteriaceae</taxon>
        <taxon>Mycobacterium</taxon>
        <taxon>Mycobacterium tuberculosis complex</taxon>
    </lineage>
</organism>
<reference evidence="2" key="1">
    <citation type="submission" date="2015-03" db="EMBL/GenBank/DDBJ databases">
        <authorList>
            <consortium name="Pathogen Informatics"/>
        </authorList>
    </citation>
    <scope>NUCLEOTIDE SEQUENCE [LARGE SCALE GENOMIC DNA]</scope>
    <source>
        <strain evidence="2">K00500041</strain>
    </source>
</reference>